<dbReference type="InterPro" id="IPR002932">
    <property type="entry name" value="Glu_synthdom"/>
</dbReference>
<dbReference type="Gene3D" id="3.20.20.70">
    <property type="entry name" value="Aldolase class I"/>
    <property type="match status" value="1"/>
</dbReference>
<organism evidence="3 4">
    <name type="scientific">Sphaeroforma arctica JP610</name>
    <dbReference type="NCBI Taxonomy" id="667725"/>
    <lineage>
        <taxon>Eukaryota</taxon>
        <taxon>Ichthyosporea</taxon>
        <taxon>Ichthyophonida</taxon>
        <taxon>Sphaeroforma</taxon>
    </lineage>
</organism>
<dbReference type="Proteomes" id="UP000054560">
    <property type="component" value="Unassembled WGS sequence"/>
</dbReference>
<accession>A0A0L0F7G1</accession>
<feature type="non-terminal residue" evidence="3">
    <location>
        <position position="1"/>
    </location>
</feature>
<comment type="similarity">
    <text evidence="1">Belongs to the glutamate synthase family.</text>
</comment>
<dbReference type="Pfam" id="PF01645">
    <property type="entry name" value="Glu_synthase"/>
    <property type="match status" value="1"/>
</dbReference>
<dbReference type="InterPro" id="IPR013785">
    <property type="entry name" value="Aldolase_TIM"/>
</dbReference>
<dbReference type="AlphaFoldDB" id="A0A0L0F7G1"/>
<evidence type="ECO:0000313" key="4">
    <source>
        <dbReference type="Proteomes" id="UP000054560"/>
    </source>
</evidence>
<evidence type="ECO:0000256" key="1">
    <source>
        <dbReference type="ARBA" id="ARBA00009716"/>
    </source>
</evidence>
<dbReference type="OrthoDB" id="8300329at2759"/>
<protein>
    <recommendedName>
        <fullName evidence="2">Glutamate synthase domain-containing protein</fullName>
    </recommendedName>
</protein>
<dbReference type="SUPFAM" id="SSF51395">
    <property type="entry name" value="FMN-linked oxidoreductases"/>
    <property type="match status" value="1"/>
</dbReference>
<feature type="domain" description="Glutamate synthase" evidence="2">
    <location>
        <begin position="23"/>
        <end position="59"/>
    </location>
</feature>
<reference evidence="3 4" key="1">
    <citation type="submission" date="2011-02" db="EMBL/GenBank/DDBJ databases">
        <title>The Genome Sequence of Sphaeroforma arctica JP610.</title>
        <authorList>
            <consortium name="The Broad Institute Genome Sequencing Platform"/>
            <person name="Russ C."/>
            <person name="Cuomo C."/>
            <person name="Young S.K."/>
            <person name="Zeng Q."/>
            <person name="Gargeya S."/>
            <person name="Alvarado L."/>
            <person name="Berlin A."/>
            <person name="Chapman S.B."/>
            <person name="Chen Z."/>
            <person name="Freedman E."/>
            <person name="Gellesch M."/>
            <person name="Goldberg J."/>
            <person name="Griggs A."/>
            <person name="Gujja S."/>
            <person name="Heilman E."/>
            <person name="Heiman D."/>
            <person name="Howarth C."/>
            <person name="Mehta T."/>
            <person name="Neiman D."/>
            <person name="Pearson M."/>
            <person name="Roberts A."/>
            <person name="Saif S."/>
            <person name="Shea T."/>
            <person name="Shenoy N."/>
            <person name="Sisk P."/>
            <person name="Stolte C."/>
            <person name="Sykes S."/>
            <person name="White J."/>
            <person name="Yandava C."/>
            <person name="Burger G."/>
            <person name="Gray M.W."/>
            <person name="Holland P.W.H."/>
            <person name="King N."/>
            <person name="Lang F.B.F."/>
            <person name="Roger A.J."/>
            <person name="Ruiz-Trillo I."/>
            <person name="Haas B."/>
            <person name="Nusbaum C."/>
            <person name="Birren B."/>
        </authorList>
    </citation>
    <scope>NUCLEOTIDE SEQUENCE [LARGE SCALE GENOMIC DNA]</scope>
    <source>
        <strain evidence="3 4">JP610</strain>
    </source>
</reference>
<dbReference type="RefSeq" id="XP_014145965.1">
    <property type="nucleotide sequence ID" value="XM_014290490.1"/>
</dbReference>
<dbReference type="PANTHER" id="PTHR43819">
    <property type="entry name" value="ARCHAEAL-TYPE GLUTAMATE SYNTHASE [NADPH]"/>
    <property type="match status" value="1"/>
</dbReference>
<gene>
    <name evidence="3" type="ORF">SARC_15387</name>
</gene>
<dbReference type="GO" id="GO:0015930">
    <property type="term" value="F:glutamate synthase activity"/>
    <property type="evidence" value="ECO:0007669"/>
    <property type="project" value="InterPro"/>
</dbReference>
<dbReference type="STRING" id="667725.A0A0L0F7G1"/>
<name>A0A0L0F7G1_9EUKA</name>
<dbReference type="GO" id="GO:0006537">
    <property type="term" value="P:glutamate biosynthetic process"/>
    <property type="evidence" value="ECO:0007669"/>
    <property type="project" value="InterPro"/>
</dbReference>
<dbReference type="PANTHER" id="PTHR43819:SF1">
    <property type="entry name" value="ARCHAEAL-TYPE GLUTAMATE SYNTHASE [NADPH]"/>
    <property type="match status" value="1"/>
</dbReference>
<sequence>YFGCRNPDGSFNPEMFKKNSTQEAIKMIEIKMSQGAKPSHGGMLPGSKVTKFIAEARGVK</sequence>
<proteinExistence type="inferred from homology"/>
<feature type="non-terminal residue" evidence="3">
    <location>
        <position position="60"/>
    </location>
</feature>
<evidence type="ECO:0000259" key="2">
    <source>
        <dbReference type="Pfam" id="PF01645"/>
    </source>
</evidence>
<dbReference type="GeneID" id="25915891"/>
<keyword evidence="4" id="KW-1185">Reference proteome</keyword>
<dbReference type="EMBL" id="KQ247639">
    <property type="protein sequence ID" value="KNC72063.1"/>
    <property type="molecule type" value="Genomic_DNA"/>
</dbReference>
<evidence type="ECO:0000313" key="3">
    <source>
        <dbReference type="EMBL" id="KNC72063.1"/>
    </source>
</evidence>